<accession>A0A0B7B8I0</accession>
<gene>
    <name evidence="2" type="primary">ORF172113</name>
</gene>
<organism evidence="2">
    <name type="scientific">Arion vulgaris</name>
    <dbReference type="NCBI Taxonomy" id="1028688"/>
    <lineage>
        <taxon>Eukaryota</taxon>
        <taxon>Metazoa</taxon>
        <taxon>Spiralia</taxon>
        <taxon>Lophotrochozoa</taxon>
        <taxon>Mollusca</taxon>
        <taxon>Gastropoda</taxon>
        <taxon>Heterobranchia</taxon>
        <taxon>Euthyneura</taxon>
        <taxon>Panpulmonata</taxon>
        <taxon>Eupulmonata</taxon>
        <taxon>Stylommatophora</taxon>
        <taxon>Helicina</taxon>
        <taxon>Arionoidea</taxon>
        <taxon>Arionidae</taxon>
        <taxon>Arion</taxon>
    </lineage>
</organism>
<dbReference type="Pfam" id="PF00094">
    <property type="entry name" value="VWD"/>
    <property type="match status" value="1"/>
</dbReference>
<name>A0A0B7B8I0_9EUPU</name>
<dbReference type="AlphaFoldDB" id="A0A0B7B8I0"/>
<dbReference type="PROSITE" id="PS51233">
    <property type="entry name" value="VWFD"/>
    <property type="match status" value="1"/>
</dbReference>
<protein>
    <recommendedName>
        <fullName evidence="1">VWFD domain-containing protein</fullName>
    </recommendedName>
</protein>
<dbReference type="InterPro" id="IPR001846">
    <property type="entry name" value="VWF_type-D"/>
</dbReference>
<evidence type="ECO:0000259" key="1">
    <source>
        <dbReference type="PROSITE" id="PS51233"/>
    </source>
</evidence>
<evidence type="ECO:0000313" key="2">
    <source>
        <dbReference type="EMBL" id="CEK89634.1"/>
    </source>
</evidence>
<reference evidence="2" key="1">
    <citation type="submission" date="2014-12" db="EMBL/GenBank/DDBJ databases">
        <title>Insight into the proteome of Arion vulgaris.</title>
        <authorList>
            <person name="Aradska J."/>
            <person name="Bulat T."/>
            <person name="Smidak R."/>
            <person name="Sarate P."/>
            <person name="Gangsoo J."/>
            <person name="Sialana F."/>
            <person name="Bilban M."/>
            <person name="Lubec G."/>
        </authorList>
    </citation>
    <scope>NUCLEOTIDE SEQUENCE</scope>
    <source>
        <tissue evidence="2">Skin</tissue>
    </source>
</reference>
<feature type="domain" description="VWFD" evidence="1">
    <location>
        <begin position="1"/>
        <end position="100"/>
    </location>
</feature>
<proteinExistence type="predicted"/>
<feature type="non-terminal residue" evidence="2">
    <location>
        <position position="1"/>
    </location>
</feature>
<sequence length="127" mass="13837">NGLARPVLDYNDGIIESGTTFHGNSQYLTLKTKFGLEISVDSDTSVTIDLVDHYNNNVFGFCGDKNGDPSNDQKVHGTNVTANLADLLKYHAVATGIDKPWNSTVIIPVKVSPEKLAPYRHPLNVVL</sequence>
<dbReference type="EMBL" id="HACG01042769">
    <property type="protein sequence ID" value="CEK89634.1"/>
    <property type="molecule type" value="Transcribed_RNA"/>
</dbReference>